<feature type="region of interest" description="Disordered" evidence="5">
    <location>
        <begin position="154"/>
        <end position="174"/>
    </location>
</feature>
<dbReference type="AlphaFoldDB" id="A0A1H4JFV0"/>
<keyword evidence="6" id="KW-0472">Membrane</keyword>
<dbReference type="InterPro" id="IPR014755">
    <property type="entry name" value="Cu-Rt/internalin_Ig-like"/>
</dbReference>
<evidence type="ECO:0000313" key="9">
    <source>
        <dbReference type="Proteomes" id="UP000182652"/>
    </source>
</evidence>
<dbReference type="InterPro" id="IPR032694">
    <property type="entry name" value="CopC/D"/>
</dbReference>
<gene>
    <name evidence="8" type="ORF">SAMN04489745_0157</name>
</gene>
<keyword evidence="2" id="KW-0479">Metal-binding</keyword>
<evidence type="ECO:0000259" key="7">
    <source>
        <dbReference type="Pfam" id="PF04234"/>
    </source>
</evidence>
<keyword evidence="4" id="KW-0186">Copper</keyword>
<evidence type="ECO:0000256" key="1">
    <source>
        <dbReference type="ARBA" id="ARBA00004196"/>
    </source>
</evidence>
<dbReference type="STRING" id="156980.SAMN04489745_0157"/>
<dbReference type="SUPFAM" id="SSF81296">
    <property type="entry name" value="E set domains"/>
    <property type="match status" value="1"/>
</dbReference>
<dbReference type="Proteomes" id="UP000182652">
    <property type="component" value="Unassembled WGS sequence"/>
</dbReference>
<evidence type="ECO:0000256" key="2">
    <source>
        <dbReference type="ARBA" id="ARBA00022723"/>
    </source>
</evidence>
<dbReference type="GO" id="GO:0042597">
    <property type="term" value="C:periplasmic space"/>
    <property type="evidence" value="ECO:0007669"/>
    <property type="project" value="InterPro"/>
</dbReference>
<keyword evidence="3" id="KW-0732">Signal</keyword>
<evidence type="ECO:0000256" key="6">
    <source>
        <dbReference type="SAM" id="Phobius"/>
    </source>
</evidence>
<dbReference type="InterPro" id="IPR007348">
    <property type="entry name" value="CopC_dom"/>
</dbReference>
<keyword evidence="9" id="KW-1185">Reference proteome</keyword>
<protein>
    <recommendedName>
        <fullName evidence="7">CopC domain-containing protein</fullName>
    </recommendedName>
</protein>
<feature type="transmembrane region" description="Helical" evidence="6">
    <location>
        <begin position="180"/>
        <end position="202"/>
    </location>
</feature>
<organism evidence="8 9">
    <name type="scientific">Arthrobacter woluwensis</name>
    <dbReference type="NCBI Taxonomy" id="156980"/>
    <lineage>
        <taxon>Bacteria</taxon>
        <taxon>Bacillati</taxon>
        <taxon>Actinomycetota</taxon>
        <taxon>Actinomycetes</taxon>
        <taxon>Micrococcales</taxon>
        <taxon>Micrococcaceae</taxon>
        <taxon>Arthrobacter</taxon>
    </lineage>
</organism>
<feature type="compositionally biased region" description="Polar residues" evidence="5">
    <location>
        <begin position="162"/>
        <end position="171"/>
    </location>
</feature>
<dbReference type="RefSeq" id="WP_082724307.1">
    <property type="nucleotide sequence ID" value="NZ_FNSN01000003.1"/>
</dbReference>
<accession>A0A1H4JFV0</accession>
<dbReference type="InterPro" id="IPR014756">
    <property type="entry name" value="Ig_E-set"/>
</dbReference>
<evidence type="ECO:0000256" key="5">
    <source>
        <dbReference type="SAM" id="MobiDB-lite"/>
    </source>
</evidence>
<name>A0A1H4JFV0_9MICC</name>
<evidence type="ECO:0000256" key="4">
    <source>
        <dbReference type="ARBA" id="ARBA00023008"/>
    </source>
</evidence>
<dbReference type="PANTHER" id="PTHR34820:SF4">
    <property type="entry name" value="INNER MEMBRANE PROTEIN YEBZ"/>
    <property type="match status" value="1"/>
</dbReference>
<dbReference type="Pfam" id="PF04234">
    <property type="entry name" value="CopC"/>
    <property type="match status" value="1"/>
</dbReference>
<dbReference type="OrthoDB" id="5242236at2"/>
<dbReference type="GO" id="GO:0030313">
    <property type="term" value="C:cell envelope"/>
    <property type="evidence" value="ECO:0007669"/>
    <property type="project" value="UniProtKB-SubCell"/>
</dbReference>
<dbReference type="GO" id="GO:0046688">
    <property type="term" value="P:response to copper ion"/>
    <property type="evidence" value="ECO:0007669"/>
    <property type="project" value="InterPro"/>
</dbReference>
<dbReference type="Gene3D" id="2.60.40.1220">
    <property type="match status" value="1"/>
</dbReference>
<dbReference type="EMBL" id="FNSN01000003">
    <property type="protein sequence ID" value="SEB45163.1"/>
    <property type="molecule type" value="Genomic_DNA"/>
</dbReference>
<dbReference type="PANTHER" id="PTHR34820">
    <property type="entry name" value="INNER MEMBRANE PROTEIN YEBZ"/>
    <property type="match status" value="1"/>
</dbReference>
<reference evidence="8 9" key="1">
    <citation type="submission" date="2016-10" db="EMBL/GenBank/DDBJ databases">
        <authorList>
            <person name="de Groot N.N."/>
        </authorList>
    </citation>
    <scope>NUCLEOTIDE SEQUENCE [LARGE SCALE GENOMIC DNA]</scope>
    <source>
        <strain evidence="8 9">DSM 10495</strain>
    </source>
</reference>
<dbReference type="GO" id="GO:0006825">
    <property type="term" value="P:copper ion transport"/>
    <property type="evidence" value="ECO:0007669"/>
    <property type="project" value="InterPro"/>
</dbReference>
<dbReference type="GO" id="GO:0005886">
    <property type="term" value="C:plasma membrane"/>
    <property type="evidence" value="ECO:0007669"/>
    <property type="project" value="TreeGrafter"/>
</dbReference>
<comment type="subcellular location">
    <subcellularLocation>
        <location evidence="1">Cell envelope</location>
    </subcellularLocation>
</comment>
<sequence length="213" mass="21755">MPSQPQFTTATATPARTLSPAAWGAAVRRAGLAVVALLGAALLTLGFAAPASAHDVLEGTTPKNEQKVGTAPEKVTLTFSNNPIAIGSEIVVKDASGTNWAEGGVDILDNVVTQKLKPGAPAGTYTVQWRVVSSDSHPIENTFTYVVTTGSAATAPGASTAEPLQTKTEAPQPQAEGEPFPVMIVVFGAVAVVLLVIVGVLARRKLTGGSEDS</sequence>
<evidence type="ECO:0000256" key="3">
    <source>
        <dbReference type="ARBA" id="ARBA00022729"/>
    </source>
</evidence>
<evidence type="ECO:0000313" key="8">
    <source>
        <dbReference type="EMBL" id="SEB45163.1"/>
    </source>
</evidence>
<feature type="domain" description="CopC" evidence="7">
    <location>
        <begin position="54"/>
        <end position="147"/>
    </location>
</feature>
<keyword evidence="6" id="KW-1133">Transmembrane helix</keyword>
<dbReference type="GO" id="GO:0005507">
    <property type="term" value="F:copper ion binding"/>
    <property type="evidence" value="ECO:0007669"/>
    <property type="project" value="InterPro"/>
</dbReference>
<proteinExistence type="predicted"/>
<keyword evidence="6" id="KW-0812">Transmembrane</keyword>